<dbReference type="AlphaFoldDB" id="A0A6A6MG70"/>
<proteinExistence type="predicted"/>
<comment type="caution">
    <text evidence="5">The sequence shown here is derived from an EMBL/GenBank/DDBJ whole genome shotgun (WGS) entry which is preliminary data.</text>
</comment>
<dbReference type="InterPro" id="IPR011992">
    <property type="entry name" value="EF-hand-dom_pair"/>
</dbReference>
<dbReference type="InterPro" id="IPR002048">
    <property type="entry name" value="EF_hand_dom"/>
</dbReference>
<evidence type="ECO:0000256" key="2">
    <source>
        <dbReference type="ARBA" id="ARBA00022490"/>
    </source>
</evidence>
<dbReference type="GO" id="GO:0005509">
    <property type="term" value="F:calcium ion binding"/>
    <property type="evidence" value="ECO:0007669"/>
    <property type="project" value="InterPro"/>
</dbReference>
<dbReference type="GO" id="GO:0035303">
    <property type="term" value="P:regulation of dephosphorylation"/>
    <property type="evidence" value="ECO:0007669"/>
    <property type="project" value="InterPro"/>
</dbReference>
<dbReference type="PROSITE" id="PS50222">
    <property type="entry name" value="EF_HAND_2"/>
    <property type="match status" value="1"/>
</dbReference>
<organism evidence="5 6">
    <name type="scientific">Hevea brasiliensis</name>
    <name type="common">Para rubber tree</name>
    <name type="synonym">Siphonia brasiliensis</name>
    <dbReference type="NCBI Taxonomy" id="3981"/>
    <lineage>
        <taxon>Eukaryota</taxon>
        <taxon>Viridiplantae</taxon>
        <taxon>Streptophyta</taxon>
        <taxon>Embryophyta</taxon>
        <taxon>Tracheophyta</taxon>
        <taxon>Spermatophyta</taxon>
        <taxon>Magnoliopsida</taxon>
        <taxon>eudicotyledons</taxon>
        <taxon>Gunneridae</taxon>
        <taxon>Pentapetalae</taxon>
        <taxon>rosids</taxon>
        <taxon>fabids</taxon>
        <taxon>Malpighiales</taxon>
        <taxon>Euphorbiaceae</taxon>
        <taxon>Crotonoideae</taxon>
        <taxon>Micrandreae</taxon>
        <taxon>Hevea</taxon>
    </lineage>
</organism>
<evidence type="ECO:0000313" key="5">
    <source>
        <dbReference type="EMBL" id="KAF2310989.1"/>
    </source>
</evidence>
<dbReference type="InterPro" id="IPR018247">
    <property type="entry name" value="EF_Hand_1_Ca_BS"/>
</dbReference>
<evidence type="ECO:0000259" key="4">
    <source>
        <dbReference type="PROSITE" id="PS50222"/>
    </source>
</evidence>
<dbReference type="GO" id="GO:0005737">
    <property type="term" value="C:cytoplasm"/>
    <property type="evidence" value="ECO:0007669"/>
    <property type="project" value="UniProtKB-SubCell"/>
</dbReference>
<keyword evidence="6" id="KW-1185">Reference proteome</keyword>
<dbReference type="Gene3D" id="1.10.238.10">
    <property type="entry name" value="EF-hand"/>
    <property type="match status" value="1"/>
</dbReference>
<dbReference type="GO" id="GO:0000226">
    <property type="term" value="P:microtubule cytoskeleton organization"/>
    <property type="evidence" value="ECO:0007669"/>
    <property type="project" value="TreeGrafter"/>
</dbReference>
<dbReference type="CDD" id="cd21505">
    <property type="entry name" value="PPP2R3C"/>
    <property type="match status" value="1"/>
</dbReference>
<dbReference type="SUPFAM" id="SSF47473">
    <property type="entry name" value="EF-hand"/>
    <property type="match status" value="2"/>
</dbReference>
<evidence type="ECO:0000256" key="3">
    <source>
        <dbReference type="ARBA" id="ARBA00022837"/>
    </source>
</evidence>
<comment type="subcellular location">
    <subcellularLocation>
        <location evidence="1">Cytoplasm</location>
    </subcellularLocation>
</comment>
<feature type="domain" description="EF-hand" evidence="4">
    <location>
        <begin position="169"/>
        <end position="204"/>
    </location>
</feature>
<evidence type="ECO:0000313" key="6">
    <source>
        <dbReference type="Proteomes" id="UP000467840"/>
    </source>
</evidence>
<gene>
    <name evidence="5" type="ORF">GH714_018935</name>
</gene>
<evidence type="ECO:0000256" key="1">
    <source>
        <dbReference type="ARBA" id="ARBA00004496"/>
    </source>
</evidence>
<dbReference type="PANTHER" id="PTHR12085:SF3">
    <property type="entry name" value="SERINE_THREONINE-PROTEIN PHOSPHATASE 2A REGULATORY SUBUNIT B'' SUBUNIT GAMMA"/>
    <property type="match status" value="1"/>
</dbReference>
<reference evidence="5 6" key="1">
    <citation type="journal article" date="2020" name="Mol. Plant">
        <title>The Chromosome-Based Rubber Tree Genome Provides New Insights into Spurge Genome Evolution and Rubber Biosynthesis.</title>
        <authorList>
            <person name="Liu J."/>
            <person name="Shi C."/>
            <person name="Shi C.C."/>
            <person name="Li W."/>
            <person name="Zhang Q.J."/>
            <person name="Zhang Y."/>
            <person name="Li K."/>
            <person name="Lu H.F."/>
            <person name="Shi C."/>
            <person name="Zhu S.T."/>
            <person name="Xiao Z.Y."/>
            <person name="Nan H."/>
            <person name="Yue Y."/>
            <person name="Zhu X.G."/>
            <person name="Wu Y."/>
            <person name="Hong X.N."/>
            <person name="Fan G.Y."/>
            <person name="Tong Y."/>
            <person name="Zhang D."/>
            <person name="Mao C.L."/>
            <person name="Liu Y.L."/>
            <person name="Hao S.J."/>
            <person name="Liu W.Q."/>
            <person name="Lv M.Q."/>
            <person name="Zhang H.B."/>
            <person name="Liu Y."/>
            <person name="Hu-Tang G.R."/>
            <person name="Wang J.P."/>
            <person name="Wang J.H."/>
            <person name="Sun Y.H."/>
            <person name="Ni S.B."/>
            <person name="Chen W.B."/>
            <person name="Zhang X.C."/>
            <person name="Jiao Y.N."/>
            <person name="Eichler E.E."/>
            <person name="Li G.H."/>
            <person name="Liu X."/>
            <person name="Gao L.Z."/>
        </authorList>
    </citation>
    <scope>NUCLEOTIDE SEQUENCE [LARGE SCALE GENOMIC DNA]</scope>
    <source>
        <strain evidence="6">cv. GT1</strain>
        <tissue evidence="5">Leaf</tissue>
    </source>
</reference>
<keyword evidence="3" id="KW-0106">Calcium</keyword>
<sequence length="379" mass="43456">MYCGSIDGESHEASQRKIPPASSMLWVRNLRQYIASGAGLGSEALMVAYCCCIDSFSPDHVKPEEGSISRRVQRLAKYRFLKKQSDLLLNADDLDAMLVCLRENCVIDDATGAEKMNYEDFCHIASVCTEQIGPKCRRFFSPSNFMKFEKDESGRIAILPFYLYVMRTVSLTQARIDMSELDEDSDGFLQPHEMEAYIQGLIPNLAQLRDMPAQFVQMYCRIAAHKFFFFCDPHRRVFDEHVRRGKSGGGHAREMDFESFLDFLLALENKDTPEGLTYLFRCLDLHGRGYLTTADIHSLFRDVHQKWIEGGNYELCIEDVRDEIWDMVKPTDSLRITLTDLLSCKQGGTVASMLIDVRGFWAHDNRENLLQEEEEPGEE</sequence>
<dbReference type="InterPro" id="IPR039865">
    <property type="entry name" value="PPP2R3C"/>
</dbReference>
<dbReference type="PANTHER" id="PTHR12085">
    <property type="entry name" value="SERINE/THREONINE-PROTEIN PHOSPHATASE 2A REGULATORY SUBUNIT B'' SUBUNIT GAMMA"/>
    <property type="match status" value="1"/>
</dbReference>
<protein>
    <recommendedName>
        <fullName evidence="4">EF-hand domain-containing protein</fullName>
    </recommendedName>
</protein>
<keyword evidence="2" id="KW-0963">Cytoplasm</keyword>
<dbReference type="PROSITE" id="PS00018">
    <property type="entry name" value="EF_HAND_1"/>
    <property type="match status" value="1"/>
</dbReference>
<accession>A0A6A6MG70</accession>
<dbReference type="FunFam" id="1.10.238.10:FF:000129">
    <property type="entry name" value="Serine/threonine-protein phosphatase 2A regulatory subunit B'' subunit gamma"/>
    <property type="match status" value="1"/>
</dbReference>
<dbReference type="GO" id="GO:0030865">
    <property type="term" value="P:cortical cytoskeleton organization"/>
    <property type="evidence" value="ECO:0007669"/>
    <property type="project" value="TreeGrafter"/>
</dbReference>
<dbReference type="EMBL" id="JAAGAX010000006">
    <property type="protein sequence ID" value="KAF2310989.1"/>
    <property type="molecule type" value="Genomic_DNA"/>
</dbReference>
<name>A0A6A6MG70_HEVBR</name>
<dbReference type="Proteomes" id="UP000467840">
    <property type="component" value="Chromosome 14"/>
</dbReference>
<dbReference type="GO" id="GO:0005819">
    <property type="term" value="C:spindle"/>
    <property type="evidence" value="ECO:0007669"/>
    <property type="project" value="TreeGrafter"/>
</dbReference>